<dbReference type="InterPro" id="IPR006840">
    <property type="entry name" value="ChaC"/>
</dbReference>
<comment type="similarity">
    <text evidence="1">Belongs to the gamma-glutamylcyclotransferase family. ChaC subfamily.</text>
</comment>
<dbReference type="SUPFAM" id="SSF110857">
    <property type="entry name" value="Gamma-glutamyl cyclotransferase-like"/>
    <property type="match status" value="1"/>
</dbReference>
<reference evidence="6" key="1">
    <citation type="submission" date="2015-09" db="EMBL/GenBank/DDBJ databases">
        <title>Scylla olivacea transcriptome.</title>
        <authorList>
            <person name="Ikhwanuddin M."/>
        </authorList>
    </citation>
    <scope>NUCLEOTIDE SEQUENCE</scope>
</reference>
<comment type="catalytic activity">
    <reaction evidence="4">
        <text>glutathione = L-cysteinylglycine + 5-oxo-L-proline</text>
        <dbReference type="Rhea" id="RHEA:47724"/>
        <dbReference type="ChEBI" id="CHEBI:57925"/>
        <dbReference type="ChEBI" id="CHEBI:58402"/>
        <dbReference type="ChEBI" id="CHEBI:61694"/>
        <dbReference type="EC" id="4.3.2.7"/>
    </reaction>
</comment>
<dbReference type="InterPro" id="IPR013024">
    <property type="entry name" value="GGCT-like"/>
</dbReference>
<name>A0A0N7ZDI9_SCYOL</name>
<dbReference type="GO" id="GO:0061928">
    <property type="term" value="F:glutathione specific gamma-glutamylcyclotransferase activity"/>
    <property type="evidence" value="ECO:0007669"/>
    <property type="project" value="UniProtKB-EC"/>
</dbReference>
<keyword evidence="3" id="KW-0456">Lyase</keyword>
<evidence type="ECO:0000256" key="2">
    <source>
        <dbReference type="ARBA" id="ARBA00012344"/>
    </source>
</evidence>
<dbReference type="PANTHER" id="PTHR12192:SF26">
    <property type="entry name" value="GLUTATHIONE-SPECIFIC GAMMA-GLUTAMYLCYCLOTRANSFERASE 1"/>
    <property type="match status" value="1"/>
</dbReference>
<dbReference type="GO" id="GO:0005737">
    <property type="term" value="C:cytoplasm"/>
    <property type="evidence" value="ECO:0007669"/>
    <property type="project" value="TreeGrafter"/>
</dbReference>
<dbReference type="CDD" id="cd06661">
    <property type="entry name" value="GGCT_like"/>
    <property type="match status" value="1"/>
</dbReference>
<feature type="compositionally biased region" description="Pro residues" evidence="5">
    <location>
        <begin position="201"/>
        <end position="213"/>
    </location>
</feature>
<evidence type="ECO:0000313" key="6">
    <source>
        <dbReference type="EMBL" id="JAI67376.1"/>
    </source>
</evidence>
<evidence type="ECO:0000256" key="4">
    <source>
        <dbReference type="ARBA" id="ARBA00048073"/>
    </source>
</evidence>
<proteinExistence type="inferred from homology"/>
<feature type="region of interest" description="Disordered" evidence="5">
    <location>
        <begin position="195"/>
        <end position="237"/>
    </location>
</feature>
<sequence>MAGQQQESRSLWVFGYGSLCWMPGFQFGGSFVGYIQNFVRRFWQGNTTHRGTPAQPGRVATLVEEKDGCTWGVAYELKGEAALQYLEKREVALGGYNTSVVTFFPRDNNMQPFPVLLFIATPSSRDWAGQAPLHEIATQVVRCSGPSGHNVEYVLRLAEFMRVNVPEGYDEHLATLESLIRQRVKQYNLCLKTLMGDGPSEPTPAPHLLPPHQPQDAPNDPPVQEERRDTFQYSTKLPPKKLRCLNV</sequence>
<dbReference type="EC" id="4.3.2.7" evidence="2"/>
<dbReference type="Pfam" id="PF04752">
    <property type="entry name" value="ChaC"/>
    <property type="match status" value="1"/>
</dbReference>
<evidence type="ECO:0000256" key="3">
    <source>
        <dbReference type="ARBA" id="ARBA00023239"/>
    </source>
</evidence>
<evidence type="ECO:0000256" key="5">
    <source>
        <dbReference type="SAM" id="MobiDB-lite"/>
    </source>
</evidence>
<protein>
    <recommendedName>
        <fullName evidence="2">glutathione-specific gamma-glutamylcyclotransferase</fullName>
        <ecNumber evidence="2">4.3.2.7</ecNumber>
    </recommendedName>
</protein>
<evidence type="ECO:0000256" key="1">
    <source>
        <dbReference type="ARBA" id="ARBA00009662"/>
    </source>
</evidence>
<dbReference type="EMBL" id="GDRN01035976">
    <property type="protein sequence ID" value="JAI67376.1"/>
    <property type="molecule type" value="Transcribed_RNA"/>
</dbReference>
<dbReference type="Gene3D" id="3.10.490.10">
    <property type="entry name" value="Gamma-glutamyl cyclotransferase-like"/>
    <property type="match status" value="1"/>
</dbReference>
<accession>A0A0N7ZDI9</accession>
<dbReference type="PANTHER" id="PTHR12192">
    <property type="entry name" value="CATION TRANSPORT PROTEIN CHAC-RELATED"/>
    <property type="match status" value="1"/>
</dbReference>
<dbReference type="InterPro" id="IPR036568">
    <property type="entry name" value="GGCT-like_sf"/>
</dbReference>
<dbReference type="GO" id="GO:0006751">
    <property type="term" value="P:glutathione catabolic process"/>
    <property type="evidence" value="ECO:0007669"/>
    <property type="project" value="InterPro"/>
</dbReference>
<organism evidence="6">
    <name type="scientific">Scylla olivacea</name>
    <name type="common">Orange mud crab</name>
    <name type="synonym">Cancer olivacea</name>
    <dbReference type="NCBI Taxonomy" id="85551"/>
    <lineage>
        <taxon>Eukaryota</taxon>
        <taxon>Metazoa</taxon>
        <taxon>Ecdysozoa</taxon>
        <taxon>Arthropoda</taxon>
        <taxon>Crustacea</taxon>
        <taxon>Multicrustacea</taxon>
        <taxon>Malacostraca</taxon>
        <taxon>Eumalacostraca</taxon>
        <taxon>Eucarida</taxon>
        <taxon>Decapoda</taxon>
        <taxon>Pleocyemata</taxon>
        <taxon>Brachyura</taxon>
        <taxon>Eubrachyura</taxon>
        <taxon>Portunoidea</taxon>
        <taxon>Portunidae</taxon>
        <taxon>Portuninae</taxon>
        <taxon>Scylla</taxon>
    </lineage>
</organism>
<dbReference type="AlphaFoldDB" id="A0A0N7ZDI9"/>